<comment type="subunit">
    <text evidence="2 14">Homodimer.</text>
</comment>
<dbReference type="GO" id="GO:0042026">
    <property type="term" value="P:protein refolding"/>
    <property type="evidence" value="ECO:0007669"/>
    <property type="project" value="TreeGrafter"/>
</dbReference>
<dbReference type="NCBIfam" id="NF008035">
    <property type="entry name" value="PRK10767.1"/>
    <property type="match status" value="1"/>
</dbReference>
<dbReference type="SUPFAM" id="SSF49493">
    <property type="entry name" value="HSP40/DnaJ peptide-binding domain"/>
    <property type="match status" value="2"/>
</dbReference>
<name>A0A3S0X0I0_9PROT</name>
<dbReference type="GO" id="GO:0051082">
    <property type="term" value="F:unfolded protein binding"/>
    <property type="evidence" value="ECO:0007669"/>
    <property type="project" value="UniProtKB-UniRule"/>
</dbReference>
<feature type="binding site" evidence="14">
    <location>
        <position position="174"/>
    </location>
    <ligand>
        <name>Zn(2+)</name>
        <dbReference type="ChEBI" id="CHEBI:29105"/>
        <label>2</label>
    </ligand>
</feature>
<dbReference type="PROSITE" id="PS00636">
    <property type="entry name" value="DNAJ_1"/>
    <property type="match status" value="1"/>
</dbReference>
<feature type="binding site" evidence="14">
    <location>
        <position position="177"/>
    </location>
    <ligand>
        <name>Zn(2+)</name>
        <dbReference type="ChEBI" id="CHEBI:29105"/>
        <label>2</label>
    </ligand>
</feature>
<evidence type="ECO:0000256" key="4">
    <source>
        <dbReference type="ARBA" id="ARBA00022705"/>
    </source>
</evidence>
<comment type="cofactor">
    <cofactor evidence="14">
        <name>Zn(2+)</name>
        <dbReference type="ChEBI" id="CHEBI:29105"/>
    </cofactor>
    <text evidence="14">Binds 2 Zn(2+) ions per monomer.</text>
</comment>
<evidence type="ECO:0000256" key="9">
    <source>
        <dbReference type="ARBA" id="ARBA00023016"/>
    </source>
</evidence>
<evidence type="ECO:0000256" key="7">
    <source>
        <dbReference type="ARBA" id="ARBA00022771"/>
    </source>
</evidence>
<dbReference type="InterPro" id="IPR012724">
    <property type="entry name" value="DnaJ"/>
</dbReference>
<dbReference type="GO" id="GO:0009408">
    <property type="term" value="P:response to heat"/>
    <property type="evidence" value="ECO:0007669"/>
    <property type="project" value="InterPro"/>
</dbReference>
<dbReference type="GO" id="GO:0005737">
    <property type="term" value="C:cytoplasm"/>
    <property type="evidence" value="ECO:0007669"/>
    <property type="project" value="UniProtKB-SubCell"/>
</dbReference>
<dbReference type="SMART" id="SM00271">
    <property type="entry name" value="DnaJ"/>
    <property type="match status" value="1"/>
</dbReference>
<feature type="binding site" evidence="14">
    <location>
        <position position="199"/>
    </location>
    <ligand>
        <name>Zn(2+)</name>
        <dbReference type="ChEBI" id="CHEBI:29105"/>
        <label>2</label>
    </ligand>
</feature>
<dbReference type="InterPro" id="IPR036410">
    <property type="entry name" value="HSP_DnaJ_Cys-rich_dom_sf"/>
</dbReference>
<feature type="domain" description="CR-type" evidence="17">
    <location>
        <begin position="144"/>
        <end position="222"/>
    </location>
</feature>
<evidence type="ECO:0000256" key="2">
    <source>
        <dbReference type="ARBA" id="ARBA00011738"/>
    </source>
</evidence>
<feature type="binding site" evidence="14">
    <location>
        <position position="157"/>
    </location>
    <ligand>
        <name>Zn(2+)</name>
        <dbReference type="ChEBI" id="CHEBI:29105"/>
        <label>1</label>
    </ligand>
</feature>
<comment type="subcellular location">
    <subcellularLocation>
        <location evidence="1 14">Cytoplasm</location>
    </subcellularLocation>
</comment>
<protein>
    <recommendedName>
        <fullName evidence="13 14">Chaperone protein DnaJ</fullName>
    </recommendedName>
</protein>
<dbReference type="InterPro" id="IPR008971">
    <property type="entry name" value="HSP40/DnaJ_pept-bd"/>
</dbReference>
<feature type="zinc finger region" description="CR-type" evidence="15">
    <location>
        <begin position="144"/>
        <end position="222"/>
    </location>
</feature>
<dbReference type="AlphaFoldDB" id="A0A3S0X0I0"/>
<evidence type="ECO:0000256" key="5">
    <source>
        <dbReference type="ARBA" id="ARBA00022723"/>
    </source>
</evidence>
<comment type="similarity">
    <text evidence="12 14">Belongs to the DnaJ family.</text>
</comment>
<dbReference type="PROSITE" id="PS51188">
    <property type="entry name" value="ZF_CR"/>
    <property type="match status" value="1"/>
</dbReference>
<keyword evidence="5 14" id="KW-0479">Metal-binding</keyword>
<comment type="function">
    <text evidence="11 14">Participates actively in the response to hyperosmotic and heat shock by preventing the aggregation of stress-denatured proteins and by disaggregating proteins, also in an autonomous, DnaK-independent fashion. Unfolded proteins bind initially to DnaJ; upon interaction with the DnaJ-bound protein, DnaK hydrolyzes its bound ATP, resulting in the formation of a stable complex. GrpE releases ADP from DnaK; ATP binding to DnaK triggers the release of the substrate protein, thus completing the reaction cycle. Several rounds of ATP-dependent interactions between DnaJ, DnaK and GrpE are required for fully efficient folding. Also involved, together with DnaK and GrpE, in the DNA replication of plasmids through activation of initiation proteins.</text>
</comment>
<dbReference type="EMBL" id="RZIJ01000005">
    <property type="protein sequence ID" value="RUQ73777.1"/>
    <property type="molecule type" value="Genomic_DNA"/>
</dbReference>
<accession>A0A3S0X0I0</accession>
<dbReference type="PANTHER" id="PTHR43096:SF48">
    <property type="entry name" value="CHAPERONE PROTEIN DNAJ"/>
    <property type="match status" value="1"/>
</dbReference>
<keyword evidence="19" id="KW-1185">Reference proteome</keyword>
<evidence type="ECO:0000256" key="3">
    <source>
        <dbReference type="ARBA" id="ARBA00022490"/>
    </source>
</evidence>
<dbReference type="InterPro" id="IPR036869">
    <property type="entry name" value="J_dom_sf"/>
</dbReference>
<keyword evidence="3 14" id="KW-0963">Cytoplasm</keyword>
<dbReference type="SUPFAM" id="SSF46565">
    <property type="entry name" value="Chaperone J-domain"/>
    <property type="match status" value="1"/>
</dbReference>
<dbReference type="Gene3D" id="2.10.230.10">
    <property type="entry name" value="Heat shock protein DnaJ, cysteine-rich domain"/>
    <property type="match status" value="1"/>
</dbReference>
<dbReference type="InterPro" id="IPR002939">
    <property type="entry name" value="DnaJ_C"/>
</dbReference>
<organism evidence="18 19">
    <name type="scientific">Azospirillum doebereinerae</name>
    <dbReference type="NCBI Taxonomy" id="92933"/>
    <lineage>
        <taxon>Bacteria</taxon>
        <taxon>Pseudomonadati</taxon>
        <taxon>Pseudomonadota</taxon>
        <taxon>Alphaproteobacteria</taxon>
        <taxon>Rhodospirillales</taxon>
        <taxon>Azospirillaceae</taxon>
        <taxon>Azospirillum</taxon>
    </lineage>
</organism>
<feature type="repeat" description="CXXCXGXG motif" evidence="14">
    <location>
        <begin position="157"/>
        <end position="164"/>
    </location>
</feature>
<keyword evidence="9 14" id="KW-0346">Stress response</keyword>
<evidence type="ECO:0000256" key="8">
    <source>
        <dbReference type="ARBA" id="ARBA00022833"/>
    </source>
</evidence>
<dbReference type="SUPFAM" id="SSF57938">
    <property type="entry name" value="DnaJ/Hsp40 cysteine-rich domain"/>
    <property type="match status" value="1"/>
</dbReference>
<dbReference type="InterPro" id="IPR001623">
    <property type="entry name" value="DnaJ_domain"/>
</dbReference>
<feature type="binding site" evidence="14">
    <location>
        <position position="160"/>
    </location>
    <ligand>
        <name>Zn(2+)</name>
        <dbReference type="ChEBI" id="CHEBI:29105"/>
        <label>1</label>
    </ligand>
</feature>
<keyword evidence="10 14" id="KW-0143">Chaperone</keyword>
<keyword evidence="6 14" id="KW-0677">Repeat</keyword>
<dbReference type="FunFam" id="2.10.230.10:FF:000002">
    <property type="entry name" value="Molecular chaperone DnaJ"/>
    <property type="match status" value="1"/>
</dbReference>
<dbReference type="CDD" id="cd10719">
    <property type="entry name" value="DnaJ_zf"/>
    <property type="match status" value="1"/>
</dbReference>
<comment type="caution">
    <text evidence="18">The sequence shown here is derived from an EMBL/GenBank/DDBJ whole genome shotgun (WGS) entry which is preliminary data.</text>
</comment>
<dbReference type="PROSITE" id="PS50076">
    <property type="entry name" value="DNAJ_2"/>
    <property type="match status" value="1"/>
</dbReference>
<dbReference type="OrthoDB" id="9779889at2"/>
<dbReference type="GO" id="GO:0006260">
    <property type="term" value="P:DNA replication"/>
    <property type="evidence" value="ECO:0007669"/>
    <property type="project" value="UniProtKB-KW"/>
</dbReference>
<dbReference type="GO" id="GO:0005524">
    <property type="term" value="F:ATP binding"/>
    <property type="evidence" value="ECO:0007669"/>
    <property type="project" value="InterPro"/>
</dbReference>
<dbReference type="GO" id="GO:0031072">
    <property type="term" value="F:heat shock protein binding"/>
    <property type="evidence" value="ECO:0007669"/>
    <property type="project" value="InterPro"/>
</dbReference>
<feature type="binding site" evidence="14">
    <location>
        <position position="196"/>
    </location>
    <ligand>
        <name>Zn(2+)</name>
        <dbReference type="ChEBI" id="CHEBI:29105"/>
        <label>2</label>
    </ligand>
</feature>
<dbReference type="NCBIfam" id="TIGR02349">
    <property type="entry name" value="DnaJ_bact"/>
    <property type="match status" value="1"/>
</dbReference>
<keyword evidence="8 14" id="KW-0862">Zinc</keyword>
<evidence type="ECO:0000313" key="19">
    <source>
        <dbReference type="Proteomes" id="UP000280346"/>
    </source>
</evidence>
<evidence type="ECO:0000259" key="17">
    <source>
        <dbReference type="PROSITE" id="PS51188"/>
    </source>
</evidence>
<evidence type="ECO:0000256" key="11">
    <source>
        <dbReference type="ARBA" id="ARBA00053423"/>
    </source>
</evidence>
<dbReference type="Pfam" id="PF01556">
    <property type="entry name" value="DnaJ_C"/>
    <property type="match status" value="1"/>
</dbReference>
<dbReference type="CDD" id="cd06257">
    <property type="entry name" value="DnaJ"/>
    <property type="match status" value="1"/>
</dbReference>
<dbReference type="PANTHER" id="PTHR43096">
    <property type="entry name" value="DNAJ HOMOLOG 1, MITOCHONDRIAL-RELATED"/>
    <property type="match status" value="1"/>
</dbReference>
<evidence type="ECO:0000259" key="16">
    <source>
        <dbReference type="PROSITE" id="PS50076"/>
    </source>
</evidence>
<comment type="domain">
    <text evidence="14">The J domain is necessary and sufficient to stimulate DnaK ATPase activity. Zinc center 1 plays an important role in the autonomous, DnaK-independent chaperone activity of DnaJ. Zinc center 2 is essential for interaction with DnaK and for DnaJ activity.</text>
</comment>
<feature type="binding site" evidence="14">
    <location>
        <position position="213"/>
    </location>
    <ligand>
        <name>Zn(2+)</name>
        <dbReference type="ChEBI" id="CHEBI:29105"/>
        <label>1</label>
    </ligand>
</feature>
<dbReference type="InterPro" id="IPR001305">
    <property type="entry name" value="HSP_DnaJ_Cys-rich_dom"/>
</dbReference>
<sequence>MAKQDYYELLGVEKGASADELKKAYRKMAMQYHPDRNQGDKDAEHKFKEVSEAYEILKDDQKRAAYDRFGHAAFENGGGRGGPGAGGGGFNFDFGGGGGGFADIFDEMFGEFMGGRRGGGGGASGRGQDLRYNLEIGLEEAFKGTQTNVRVPTSVQCDGCNGSGAAAGTQPITCPTCQGHGKIRAQQGFFTIERTCPGCHGAGKVIKDACKTCGGAGRLRKEKTLQVNIPAGVEDGTRIRLAGEGEAGLRGAPAGDLYIFLAIAPHPIFQRDGANIQCRVPIPMTTAALGGTVEVPTIDGTRTKVTVPPGTQSGHQFRIKSKGMSVLRSAQRGDMYIQAVVETPVNLTKRQQELLREFESGGKEGSNPQSEGFFAKVKELWEDLKD</sequence>
<feature type="repeat" description="CXXCXGXG motif" evidence="14">
    <location>
        <begin position="196"/>
        <end position="203"/>
    </location>
</feature>
<feature type="repeat" description="CXXCXGXG motif" evidence="14">
    <location>
        <begin position="210"/>
        <end position="217"/>
    </location>
</feature>
<feature type="binding site" evidence="14">
    <location>
        <position position="210"/>
    </location>
    <ligand>
        <name>Zn(2+)</name>
        <dbReference type="ChEBI" id="CHEBI:29105"/>
        <label>1</label>
    </ligand>
</feature>
<dbReference type="PRINTS" id="PR00625">
    <property type="entry name" value="JDOMAIN"/>
</dbReference>
<dbReference type="RefSeq" id="WP_126996905.1">
    <property type="nucleotide sequence ID" value="NZ_CP173190.1"/>
</dbReference>
<dbReference type="CDD" id="cd10747">
    <property type="entry name" value="DnaJ_C"/>
    <property type="match status" value="1"/>
</dbReference>
<evidence type="ECO:0000256" key="1">
    <source>
        <dbReference type="ARBA" id="ARBA00004496"/>
    </source>
</evidence>
<keyword evidence="4 14" id="KW-0235">DNA replication</keyword>
<evidence type="ECO:0000256" key="15">
    <source>
        <dbReference type="PROSITE-ProRule" id="PRU00546"/>
    </source>
</evidence>
<dbReference type="FunFam" id="1.10.287.110:FF:000034">
    <property type="entry name" value="Chaperone protein DnaJ"/>
    <property type="match status" value="1"/>
</dbReference>
<proteinExistence type="inferred from homology"/>
<evidence type="ECO:0000256" key="12">
    <source>
        <dbReference type="ARBA" id="ARBA00061004"/>
    </source>
</evidence>
<gene>
    <name evidence="14 18" type="primary">dnaJ</name>
    <name evidence="18" type="ORF">EJ913_08970</name>
</gene>
<keyword evidence="7 14" id="KW-0863">Zinc-finger</keyword>
<feature type="domain" description="J" evidence="16">
    <location>
        <begin position="5"/>
        <end position="70"/>
    </location>
</feature>
<dbReference type="InterPro" id="IPR018253">
    <property type="entry name" value="DnaJ_domain_CS"/>
</dbReference>
<evidence type="ECO:0000256" key="14">
    <source>
        <dbReference type="HAMAP-Rule" id="MF_01152"/>
    </source>
</evidence>
<dbReference type="Gene3D" id="2.60.260.20">
    <property type="entry name" value="Urease metallochaperone UreE, N-terminal domain"/>
    <property type="match status" value="2"/>
</dbReference>
<dbReference type="Pfam" id="PF00684">
    <property type="entry name" value="DnaJ_CXXCXGXG"/>
    <property type="match status" value="1"/>
</dbReference>
<evidence type="ECO:0000256" key="13">
    <source>
        <dbReference type="ARBA" id="ARBA00067609"/>
    </source>
</evidence>
<evidence type="ECO:0000256" key="10">
    <source>
        <dbReference type="ARBA" id="ARBA00023186"/>
    </source>
</evidence>
<dbReference type="GO" id="GO:0008270">
    <property type="term" value="F:zinc ion binding"/>
    <property type="evidence" value="ECO:0007669"/>
    <property type="project" value="UniProtKB-UniRule"/>
</dbReference>
<evidence type="ECO:0000256" key="6">
    <source>
        <dbReference type="ARBA" id="ARBA00022737"/>
    </source>
</evidence>
<dbReference type="Gene3D" id="1.10.287.110">
    <property type="entry name" value="DnaJ domain"/>
    <property type="match status" value="1"/>
</dbReference>
<evidence type="ECO:0000313" key="18">
    <source>
        <dbReference type="EMBL" id="RUQ73777.1"/>
    </source>
</evidence>
<dbReference type="Proteomes" id="UP000280346">
    <property type="component" value="Unassembled WGS sequence"/>
</dbReference>
<dbReference type="HAMAP" id="MF_01152">
    <property type="entry name" value="DnaJ"/>
    <property type="match status" value="1"/>
</dbReference>
<dbReference type="FunFam" id="2.60.260.20:FF:000004">
    <property type="entry name" value="Molecular chaperone DnaJ"/>
    <property type="match status" value="1"/>
</dbReference>
<reference evidence="18 19" key="1">
    <citation type="submission" date="2018-12" db="EMBL/GenBank/DDBJ databases">
        <authorList>
            <person name="Yang Y."/>
        </authorList>
    </citation>
    <scope>NUCLEOTIDE SEQUENCE [LARGE SCALE GENOMIC DNA]</scope>
    <source>
        <strain evidence="18 19">GSF71</strain>
    </source>
</reference>
<feature type="repeat" description="CXXCXGXG motif" evidence="14">
    <location>
        <begin position="174"/>
        <end position="181"/>
    </location>
</feature>
<dbReference type="Pfam" id="PF00226">
    <property type="entry name" value="DnaJ"/>
    <property type="match status" value="1"/>
</dbReference>